<dbReference type="OrthoDB" id="9809206at2"/>
<dbReference type="InterPro" id="IPR023408">
    <property type="entry name" value="MscS_beta-dom_sf"/>
</dbReference>
<dbReference type="Gene3D" id="3.30.70.100">
    <property type="match status" value="1"/>
</dbReference>
<feature type="domain" description="Mechanosensitive ion channel MscS C-terminal" evidence="9">
    <location>
        <begin position="468"/>
        <end position="554"/>
    </location>
</feature>
<feature type="transmembrane region" description="Helical" evidence="7">
    <location>
        <begin position="229"/>
        <end position="247"/>
    </location>
</feature>
<keyword evidence="5 7" id="KW-1133">Transmembrane helix</keyword>
<keyword evidence="6 7" id="KW-0472">Membrane</keyword>
<dbReference type="InterPro" id="IPR011066">
    <property type="entry name" value="MscS_channel_C_sf"/>
</dbReference>
<sequence length="579" mass="65524">MTRCRFQVLSRNGIGRRVFGSWVAVACIFSVTYGQEAKQVGPADTSSPRATLKSFIDSVNQFHQRTMEERFFDRRIGRHMAPVNRALDCLNTNELPEYAREQMAGDAAIRLKEILDRAPLPPYEEIPDLDAIEANGGQLARWHLPGTRISIARVEEGPRKYEYLFTPGTIGRVAQYYEEVEELPYRTTGPNVSPGFFDWYFSAPGHPSVARIVDRLPDWMRDNFAGISVWKWVGLVMSMLLSITLMIGIYRVQRTLSNRWRDDAPMKYCLMILLPILAMLVPFAFSSFTQNHLTLRGTPLVIVSFASRVVTLLAGIVVIFAVTDRVAEIVVRSEQENRRRLNRQLIRIIAKITAIVASVIVVLEGGQRLGIPLTTLLASAGVGGLTVALAAQHGLKSVFATLMLMTDKPFRVGDRILVQGFDGVVENIGLRSTRIRLLLGHAVTIPNDELAGHNIENVGNRTSIRRVTDLQLPLNTPREKLEKVVALIRDLLRDNENLDPELPPRVFFNEFNEGAFNIRIMYWYVPPDYWKFMEFTEQLNLEICRVFEEHGIRFTLPDRVAHTGIDGDEQPVDVRVLGK</sequence>
<dbReference type="InterPro" id="IPR049278">
    <property type="entry name" value="MS_channel_C"/>
</dbReference>
<feature type="domain" description="Mechanosensitive ion channel transmembrane helices 2/3" evidence="10">
    <location>
        <begin position="351"/>
        <end position="392"/>
    </location>
</feature>
<dbReference type="Pfam" id="PF00924">
    <property type="entry name" value="MS_channel_2nd"/>
    <property type="match status" value="1"/>
</dbReference>
<feature type="transmembrane region" description="Helical" evidence="7">
    <location>
        <begin position="369"/>
        <end position="391"/>
    </location>
</feature>
<proteinExistence type="inferred from homology"/>
<dbReference type="AlphaFoldDB" id="A0A5C5Z2N7"/>
<evidence type="ECO:0000259" key="9">
    <source>
        <dbReference type="Pfam" id="PF21082"/>
    </source>
</evidence>
<evidence type="ECO:0000256" key="3">
    <source>
        <dbReference type="ARBA" id="ARBA00022475"/>
    </source>
</evidence>
<gene>
    <name evidence="11" type="primary">ynaI_2</name>
    <name evidence="11" type="ORF">CA13_29080</name>
</gene>
<dbReference type="EMBL" id="SJPJ01000001">
    <property type="protein sequence ID" value="TWT81455.1"/>
    <property type="molecule type" value="Genomic_DNA"/>
</dbReference>
<dbReference type="Proteomes" id="UP000315010">
    <property type="component" value="Unassembled WGS sequence"/>
</dbReference>
<dbReference type="InterPro" id="IPR049142">
    <property type="entry name" value="MS_channel_1st"/>
</dbReference>
<keyword evidence="12" id="KW-1185">Reference proteome</keyword>
<feature type="domain" description="Mechanosensitive ion channel MscS" evidence="8">
    <location>
        <begin position="396"/>
        <end position="458"/>
    </location>
</feature>
<feature type="transmembrane region" description="Helical" evidence="7">
    <location>
        <begin position="268"/>
        <end position="288"/>
    </location>
</feature>
<dbReference type="GO" id="GO:0005886">
    <property type="term" value="C:plasma membrane"/>
    <property type="evidence" value="ECO:0007669"/>
    <property type="project" value="UniProtKB-SubCell"/>
</dbReference>
<evidence type="ECO:0000313" key="11">
    <source>
        <dbReference type="EMBL" id="TWT81455.1"/>
    </source>
</evidence>
<dbReference type="Gene3D" id="1.10.287.1260">
    <property type="match status" value="1"/>
</dbReference>
<evidence type="ECO:0000256" key="1">
    <source>
        <dbReference type="ARBA" id="ARBA00004651"/>
    </source>
</evidence>
<dbReference type="InterPro" id="IPR006685">
    <property type="entry name" value="MscS_channel_2nd"/>
</dbReference>
<dbReference type="InterPro" id="IPR010920">
    <property type="entry name" value="LSM_dom_sf"/>
</dbReference>
<evidence type="ECO:0000256" key="7">
    <source>
        <dbReference type="SAM" id="Phobius"/>
    </source>
</evidence>
<dbReference type="Pfam" id="PF21082">
    <property type="entry name" value="MS_channel_3rd"/>
    <property type="match status" value="1"/>
</dbReference>
<keyword evidence="3" id="KW-1003">Cell membrane</keyword>
<evidence type="ECO:0000256" key="4">
    <source>
        <dbReference type="ARBA" id="ARBA00022692"/>
    </source>
</evidence>
<comment type="subcellular location">
    <subcellularLocation>
        <location evidence="1">Cell membrane</location>
        <topology evidence="1">Multi-pass membrane protein</topology>
    </subcellularLocation>
</comment>
<evidence type="ECO:0000313" key="12">
    <source>
        <dbReference type="Proteomes" id="UP000315010"/>
    </source>
</evidence>
<organism evidence="11 12">
    <name type="scientific">Novipirellula herctigrandis</name>
    <dbReference type="NCBI Taxonomy" id="2527986"/>
    <lineage>
        <taxon>Bacteria</taxon>
        <taxon>Pseudomonadati</taxon>
        <taxon>Planctomycetota</taxon>
        <taxon>Planctomycetia</taxon>
        <taxon>Pirellulales</taxon>
        <taxon>Pirellulaceae</taxon>
        <taxon>Novipirellula</taxon>
    </lineage>
</organism>
<dbReference type="SUPFAM" id="SSF50182">
    <property type="entry name" value="Sm-like ribonucleoproteins"/>
    <property type="match status" value="1"/>
</dbReference>
<dbReference type="Gene3D" id="2.30.30.60">
    <property type="match status" value="1"/>
</dbReference>
<evidence type="ECO:0000256" key="6">
    <source>
        <dbReference type="ARBA" id="ARBA00023136"/>
    </source>
</evidence>
<feature type="transmembrane region" description="Helical" evidence="7">
    <location>
        <begin position="344"/>
        <end position="363"/>
    </location>
</feature>
<comment type="similarity">
    <text evidence="2">Belongs to the MscS (TC 1.A.23) family.</text>
</comment>
<evidence type="ECO:0000259" key="8">
    <source>
        <dbReference type="Pfam" id="PF00924"/>
    </source>
</evidence>
<evidence type="ECO:0000259" key="10">
    <source>
        <dbReference type="Pfam" id="PF21088"/>
    </source>
</evidence>
<dbReference type="SUPFAM" id="SSF82861">
    <property type="entry name" value="Mechanosensitive channel protein MscS (YggB), transmembrane region"/>
    <property type="match status" value="1"/>
</dbReference>
<evidence type="ECO:0000256" key="2">
    <source>
        <dbReference type="ARBA" id="ARBA00008017"/>
    </source>
</evidence>
<feature type="transmembrane region" description="Helical" evidence="7">
    <location>
        <begin position="300"/>
        <end position="323"/>
    </location>
</feature>
<dbReference type="SUPFAM" id="SSF82689">
    <property type="entry name" value="Mechanosensitive channel protein MscS (YggB), C-terminal domain"/>
    <property type="match status" value="1"/>
</dbReference>
<comment type="caution">
    <text evidence="11">The sequence shown here is derived from an EMBL/GenBank/DDBJ whole genome shotgun (WGS) entry which is preliminary data.</text>
</comment>
<keyword evidence="4 7" id="KW-0812">Transmembrane</keyword>
<dbReference type="GO" id="GO:0008381">
    <property type="term" value="F:mechanosensitive monoatomic ion channel activity"/>
    <property type="evidence" value="ECO:0007669"/>
    <property type="project" value="UniProtKB-ARBA"/>
</dbReference>
<dbReference type="InterPro" id="IPR045042">
    <property type="entry name" value="YnaI-like"/>
</dbReference>
<accession>A0A5C5Z2N7</accession>
<dbReference type="PANTHER" id="PTHR43634">
    <property type="entry name" value="OW CONDUCTANCE MECHANOSENSITIVE CHANNEL"/>
    <property type="match status" value="1"/>
</dbReference>
<dbReference type="InterPro" id="IPR011014">
    <property type="entry name" value="MscS_channel_TM-2"/>
</dbReference>
<evidence type="ECO:0000256" key="5">
    <source>
        <dbReference type="ARBA" id="ARBA00022989"/>
    </source>
</evidence>
<dbReference type="Pfam" id="PF21088">
    <property type="entry name" value="MS_channel_1st"/>
    <property type="match status" value="1"/>
</dbReference>
<reference evidence="11 12" key="1">
    <citation type="submission" date="2019-02" db="EMBL/GenBank/DDBJ databases">
        <title>Deep-cultivation of Planctomycetes and their phenomic and genomic characterization uncovers novel biology.</title>
        <authorList>
            <person name="Wiegand S."/>
            <person name="Jogler M."/>
            <person name="Boedeker C."/>
            <person name="Pinto D."/>
            <person name="Vollmers J."/>
            <person name="Rivas-Marin E."/>
            <person name="Kohn T."/>
            <person name="Peeters S.H."/>
            <person name="Heuer A."/>
            <person name="Rast P."/>
            <person name="Oberbeckmann S."/>
            <person name="Bunk B."/>
            <person name="Jeske O."/>
            <person name="Meyerdierks A."/>
            <person name="Storesund J.E."/>
            <person name="Kallscheuer N."/>
            <person name="Luecker S."/>
            <person name="Lage O.M."/>
            <person name="Pohl T."/>
            <person name="Merkel B.J."/>
            <person name="Hornburger P."/>
            <person name="Mueller R.-W."/>
            <person name="Bruemmer F."/>
            <person name="Labrenz M."/>
            <person name="Spormann A.M."/>
            <person name="Op Den Camp H."/>
            <person name="Overmann J."/>
            <person name="Amann R."/>
            <person name="Jetten M.S.M."/>
            <person name="Mascher T."/>
            <person name="Medema M.H."/>
            <person name="Devos D.P."/>
            <person name="Kaster A.-K."/>
            <person name="Ovreas L."/>
            <person name="Rohde M."/>
            <person name="Galperin M.Y."/>
            <person name="Jogler C."/>
        </authorList>
    </citation>
    <scope>NUCLEOTIDE SEQUENCE [LARGE SCALE GENOMIC DNA]</scope>
    <source>
        <strain evidence="11 12">CA13</strain>
    </source>
</reference>
<protein>
    <submittedName>
        <fullName evidence="11">Low conductance mechanosensitive channel YnaI</fullName>
    </submittedName>
</protein>
<dbReference type="PANTHER" id="PTHR43634:SF2">
    <property type="entry name" value="LOW CONDUCTANCE MECHANOSENSITIVE CHANNEL YNAI"/>
    <property type="match status" value="1"/>
</dbReference>
<name>A0A5C5Z2N7_9BACT</name>